<organism evidence="2 3">
    <name type="scientific">Photobacterium frigidiphilum</name>
    <dbReference type="NCBI Taxonomy" id="264736"/>
    <lineage>
        <taxon>Bacteria</taxon>
        <taxon>Pseudomonadati</taxon>
        <taxon>Pseudomonadota</taxon>
        <taxon>Gammaproteobacteria</taxon>
        <taxon>Vibrionales</taxon>
        <taxon>Vibrionaceae</taxon>
        <taxon>Photobacterium</taxon>
    </lineage>
</organism>
<sequence length="75" mass="8081">MSNIALANIYGAQHQYWQAQNAFNANNFTKEIATPPVIAQPKSVSSIPNFTGYSKVGDAPPKNQTSTGSRINITV</sequence>
<dbReference type="OrthoDB" id="9897968at2"/>
<reference evidence="2 3" key="1">
    <citation type="submission" date="2018-01" db="EMBL/GenBank/DDBJ databases">
        <title>Whole genome sequencing of Histamine producing bacteria.</title>
        <authorList>
            <person name="Butler K."/>
        </authorList>
    </citation>
    <scope>NUCLEOTIDE SEQUENCE [LARGE SCALE GENOMIC DNA]</scope>
    <source>
        <strain evidence="2 3">JCM 12947</strain>
    </source>
</reference>
<accession>A0A2T3JQM7</accession>
<proteinExistence type="predicted"/>
<dbReference type="EMBL" id="PYMJ01000001">
    <property type="protein sequence ID" value="PSU51394.1"/>
    <property type="molecule type" value="Genomic_DNA"/>
</dbReference>
<gene>
    <name evidence="2" type="ORF">C9J12_00130</name>
</gene>
<evidence type="ECO:0000313" key="3">
    <source>
        <dbReference type="Proteomes" id="UP000240987"/>
    </source>
</evidence>
<evidence type="ECO:0000256" key="1">
    <source>
        <dbReference type="SAM" id="MobiDB-lite"/>
    </source>
</evidence>
<dbReference type="AlphaFoldDB" id="A0A2T3JQM7"/>
<name>A0A2T3JQM7_9GAMM</name>
<feature type="compositionally biased region" description="Polar residues" evidence="1">
    <location>
        <begin position="62"/>
        <end position="75"/>
    </location>
</feature>
<comment type="caution">
    <text evidence="2">The sequence shown here is derived from an EMBL/GenBank/DDBJ whole genome shotgun (WGS) entry which is preliminary data.</text>
</comment>
<protein>
    <submittedName>
        <fullName evidence="2">Uncharacterized protein</fullName>
    </submittedName>
</protein>
<dbReference type="RefSeq" id="WP_107240867.1">
    <property type="nucleotide sequence ID" value="NZ_PYMJ01000001.1"/>
</dbReference>
<keyword evidence="3" id="KW-1185">Reference proteome</keyword>
<feature type="region of interest" description="Disordered" evidence="1">
    <location>
        <begin position="51"/>
        <end position="75"/>
    </location>
</feature>
<evidence type="ECO:0000313" key="2">
    <source>
        <dbReference type="EMBL" id="PSU51394.1"/>
    </source>
</evidence>
<dbReference type="Proteomes" id="UP000240987">
    <property type="component" value="Unassembled WGS sequence"/>
</dbReference>